<comment type="cofactor">
    <cofactor evidence="1">
        <name>Zn(2+)</name>
        <dbReference type="ChEBI" id="CHEBI:29105"/>
    </cofactor>
</comment>
<dbReference type="Gene3D" id="3.30.2010.10">
    <property type="entry name" value="Metalloproteases ('zincins'), catalytic domain"/>
    <property type="match status" value="1"/>
</dbReference>
<keyword evidence="7" id="KW-0862">Zinc</keyword>
<keyword evidence="6" id="KW-0378">Hydrolase</keyword>
<dbReference type="GO" id="GO:0046872">
    <property type="term" value="F:metal ion binding"/>
    <property type="evidence" value="ECO:0007669"/>
    <property type="project" value="UniProtKB-KW"/>
</dbReference>
<dbReference type="Pfam" id="PF01435">
    <property type="entry name" value="Peptidase_M48"/>
    <property type="match status" value="1"/>
</dbReference>
<evidence type="ECO:0000256" key="5">
    <source>
        <dbReference type="ARBA" id="ARBA00022723"/>
    </source>
</evidence>
<evidence type="ECO:0000256" key="8">
    <source>
        <dbReference type="ARBA" id="ARBA00022989"/>
    </source>
</evidence>
<evidence type="ECO:0000256" key="2">
    <source>
        <dbReference type="ARBA" id="ARBA00022475"/>
    </source>
</evidence>
<keyword evidence="10 11" id="KW-0472">Membrane</keyword>
<evidence type="ECO:0000259" key="12">
    <source>
        <dbReference type="Pfam" id="PF01435"/>
    </source>
</evidence>
<feature type="transmembrane region" description="Helical" evidence="11">
    <location>
        <begin position="75"/>
        <end position="97"/>
    </location>
</feature>
<proteinExistence type="predicted"/>
<dbReference type="InterPro" id="IPR050083">
    <property type="entry name" value="HtpX_protease"/>
</dbReference>
<dbReference type="PANTHER" id="PTHR43221">
    <property type="entry name" value="PROTEASE HTPX"/>
    <property type="match status" value="1"/>
</dbReference>
<feature type="transmembrane region" description="Helical" evidence="11">
    <location>
        <begin position="30"/>
        <end position="63"/>
    </location>
</feature>
<evidence type="ECO:0000256" key="9">
    <source>
        <dbReference type="ARBA" id="ARBA00023049"/>
    </source>
</evidence>
<name>A0A1S9PAI6_9SPHI</name>
<evidence type="ECO:0000313" key="14">
    <source>
        <dbReference type="Proteomes" id="UP000189739"/>
    </source>
</evidence>
<dbReference type="EMBL" id="MBTF01000034">
    <property type="protein sequence ID" value="OOQ57939.1"/>
    <property type="molecule type" value="Genomic_DNA"/>
</dbReference>
<sequence>MNNLTLSYPPMPEGANKNIIKPSPAFKHKVYNAIAAIGLFVVSYLFLFAVAIGIAIAFGYIGITIIAAGVGFMGMVAGAGLILSGLMLVFFVVKFLFKKSHTDYSGMIEITEAEQPQLFAFINKITEEAEAPKPKRIYISPDVNASVFYDSSFWSMFFPVKKNLKIGLGLVNSVNVSEFKAVMAHEFGHFSQRSMKFGSYVYNLNKVIYNMLYDNEGYQKALSAWASLHAILRLMAMLNVKIIEGMQWILRQVYVVLNKSHMSLSRQMEFHADAVSAYVTGSNHLVTSLKRLEIGQVCYDGLLEYWNAKLAENKRSANFYPEHQEMIRVFADKRLIPVDDAGLPVIEKGMEVVDGSDIVIENQWSSHPSTEDREGHLEKINLITATHNESAWCLFNNAEELQLKLTNFLYDGVEKAKGASSMSLAAFMEDYHASIDTRSLDRRYRNYYDRNINEFDVDAAIDKAPGRTALTFDELFTPENCALPKIVERAESDAQTMDIITEVRKDIKKFDYKGTKYGRDDAPYVKTLIEKEQAVTQQAVEKLDEEVFAYFYKKAHGAEKKALLAAKYRALFVFQQEAVKEYARFNDIMVIFNKVYETMPLAQIHETVDAVYEKEKDIKPSMTAAMEAGTIKAHLSDADTEAINNYLNTTWAYFSHSKYDNDAIAAFDKGTGAYVEAISDLHFEMKKDLLNFQLNLLDSKA</sequence>
<keyword evidence="2" id="KW-1003">Cell membrane</keyword>
<keyword evidence="14" id="KW-1185">Reference proteome</keyword>
<keyword evidence="3" id="KW-0645">Protease</keyword>
<reference evidence="13 14" key="1">
    <citation type="submission" date="2016-07" db="EMBL/GenBank/DDBJ databases">
        <title>Genomic analysis of zinc-resistant bacterium Mucilaginibacter pedocola TBZ30.</title>
        <authorList>
            <person name="Huang J."/>
            <person name="Tang J."/>
        </authorList>
    </citation>
    <scope>NUCLEOTIDE SEQUENCE [LARGE SCALE GENOMIC DNA]</scope>
    <source>
        <strain evidence="13 14">TBZ30</strain>
    </source>
</reference>
<protein>
    <recommendedName>
        <fullName evidence="12">Peptidase M48 domain-containing protein</fullName>
    </recommendedName>
</protein>
<dbReference type="Proteomes" id="UP000189739">
    <property type="component" value="Unassembled WGS sequence"/>
</dbReference>
<dbReference type="OrthoDB" id="9789270at2"/>
<dbReference type="STRING" id="1792845.BC343_09685"/>
<organism evidence="13 14">
    <name type="scientific">Mucilaginibacter pedocola</name>
    <dbReference type="NCBI Taxonomy" id="1792845"/>
    <lineage>
        <taxon>Bacteria</taxon>
        <taxon>Pseudomonadati</taxon>
        <taxon>Bacteroidota</taxon>
        <taxon>Sphingobacteriia</taxon>
        <taxon>Sphingobacteriales</taxon>
        <taxon>Sphingobacteriaceae</taxon>
        <taxon>Mucilaginibacter</taxon>
    </lineage>
</organism>
<accession>A0A1S9PAI6</accession>
<evidence type="ECO:0000256" key="11">
    <source>
        <dbReference type="SAM" id="Phobius"/>
    </source>
</evidence>
<evidence type="ECO:0000256" key="10">
    <source>
        <dbReference type="ARBA" id="ARBA00023136"/>
    </source>
</evidence>
<evidence type="ECO:0000256" key="3">
    <source>
        <dbReference type="ARBA" id="ARBA00022670"/>
    </source>
</evidence>
<keyword evidence="9" id="KW-0482">Metalloprotease</keyword>
<evidence type="ECO:0000256" key="1">
    <source>
        <dbReference type="ARBA" id="ARBA00001947"/>
    </source>
</evidence>
<dbReference type="CDD" id="cd07328">
    <property type="entry name" value="M48_Ste24p_like"/>
    <property type="match status" value="1"/>
</dbReference>
<evidence type="ECO:0000256" key="6">
    <source>
        <dbReference type="ARBA" id="ARBA00022801"/>
    </source>
</evidence>
<gene>
    <name evidence="13" type="ORF">BC343_09685</name>
</gene>
<evidence type="ECO:0000313" key="13">
    <source>
        <dbReference type="EMBL" id="OOQ57939.1"/>
    </source>
</evidence>
<dbReference type="AlphaFoldDB" id="A0A1S9PAI6"/>
<keyword evidence="5" id="KW-0479">Metal-binding</keyword>
<keyword evidence="4 11" id="KW-0812">Transmembrane</keyword>
<dbReference type="PANTHER" id="PTHR43221:SF2">
    <property type="entry name" value="PROTEASE HTPX HOMOLOG"/>
    <property type="match status" value="1"/>
</dbReference>
<dbReference type="RefSeq" id="WP_078349663.1">
    <property type="nucleotide sequence ID" value="NZ_MBTF01000034.1"/>
</dbReference>
<dbReference type="GO" id="GO:0006508">
    <property type="term" value="P:proteolysis"/>
    <property type="evidence" value="ECO:0007669"/>
    <property type="project" value="UniProtKB-KW"/>
</dbReference>
<dbReference type="InterPro" id="IPR001915">
    <property type="entry name" value="Peptidase_M48"/>
</dbReference>
<evidence type="ECO:0000256" key="4">
    <source>
        <dbReference type="ARBA" id="ARBA00022692"/>
    </source>
</evidence>
<feature type="domain" description="Peptidase M48" evidence="12">
    <location>
        <begin position="114"/>
        <end position="379"/>
    </location>
</feature>
<comment type="caution">
    <text evidence="13">The sequence shown here is derived from an EMBL/GenBank/DDBJ whole genome shotgun (WGS) entry which is preliminary data.</text>
</comment>
<keyword evidence="8 11" id="KW-1133">Transmembrane helix</keyword>
<evidence type="ECO:0000256" key="7">
    <source>
        <dbReference type="ARBA" id="ARBA00022833"/>
    </source>
</evidence>
<dbReference type="GO" id="GO:0004222">
    <property type="term" value="F:metalloendopeptidase activity"/>
    <property type="evidence" value="ECO:0007669"/>
    <property type="project" value="InterPro"/>
</dbReference>